<dbReference type="SMART" id="SM00448">
    <property type="entry name" value="REC"/>
    <property type="match status" value="1"/>
</dbReference>
<dbReference type="InterPro" id="IPR001789">
    <property type="entry name" value="Sig_transdc_resp-reg_receiver"/>
</dbReference>
<protein>
    <submittedName>
        <fullName evidence="4">Response regulator</fullName>
    </submittedName>
</protein>
<gene>
    <name evidence="4" type="ORF">ACFPK0_08360</name>
</gene>
<feature type="domain" description="Response regulatory" evidence="3">
    <location>
        <begin position="10"/>
        <end position="120"/>
    </location>
</feature>
<proteinExistence type="predicted"/>
<dbReference type="Pfam" id="PF00072">
    <property type="entry name" value="Response_reg"/>
    <property type="match status" value="1"/>
</dbReference>
<comment type="caution">
    <text evidence="4">The sequence shown here is derived from an EMBL/GenBank/DDBJ whole genome shotgun (WGS) entry which is preliminary data.</text>
</comment>
<evidence type="ECO:0000313" key="4">
    <source>
        <dbReference type="EMBL" id="MFC5440020.1"/>
    </source>
</evidence>
<dbReference type="PANTHER" id="PTHR44591:SF3">
    <property type="entry name" value="RESPONSE REGULATORY DOMAIN-CONTAINING PROTEIN"/>
    <property type="match status" value="1"/>
</dbReference>
<name>A0ABW0JVU0_9GAMM</name>
<accession>A0ABW0JVU0</accession>
<feature type="modified residue" description="4-aspartylphosphate" evidence="2">
    <location>
        <position position="60"/>
    </location>
</feature>
<keyword evidence="5" id="KW-1185">Reference proteome</keyword>
<dbReference type="SUPFAM" id="SSF52172">
    <property type="entry name" value="CheY-like"/>
    <property type="match status" value="1"/>
</dbReference>
<dbReference type="EMBL" id="JBHSMM010000001">
    <property type="protein sequence ID" value="MFC5440020.1"/>
    <property type="molecule type" value="Genomic_DNA"/>
</dbReference>
<evidence type="ECO:0000256" key="2">
    <source>
        <dbReference type="PROSITE-ProRule" id="PRU00169"/>
    </source>
</evidence>
<dbReference type="Gene3D" id="3.40.50.2300">
    <property type="match status" value="1"/>
</dbReference>
<keyword evidence="1 2" id="KW-0597">Phosphoprotein</keyword>
<evidence type="ECO:0000256" key="1">
    <source>
        <dbReference type="ARBA" id="ARBA00022553"/>
    </source>
</evidence>
<dbReference type="RefSeq" id="WP_377339754.1">
    <property type="nucleotide sequence ID" value="NZ_JALBWS010000012.1"/>
</dbReference>
<dbReference type="InterPro" id="IPR011006">
    <property type="entry name" value="CheY-like_superfamily"/>
</dbReference>
<dbReference type="PANTHER" id="PTHR44591">
    <property type="entry name" value="STRESS RESPONSE REGULATOR PROTEIN 1"/>
    <property type="match status" value="1"/>
</dbReference>
<dbReference type="Proteomes" id="UP001596018">
    <property type="component" value="Unassembled WGS sequence"/>
</dbReference>
<organism evidence="4 5">
    <name type="scientific">Rhodanobacter ginsenosidimutans</name>
    <dbReference type="NCBI Taxonomy" id="490571"/>
    <lineage>
        <taxon>Bacteria</taxon>
        <taxon>Pseudomonadati</taxon>
        <taxon>Pseudomonadota</taxon>
        <taxon>Gammaproteobacteria</taxon>
        <taxon>Lysobacterales</taxon>
        <taxon>Rhodanobacteraceae</taxon>
        <taxon>Rhodanobacter</taxon>
    </lineage>
</organism>
<evidence type="ECO:0000259" key="3">
    <source>
        <dbReference type="PROSITE" id="PS50110"/>
    </source>
</evidence>
<sequence length="129" mass="13430">MNAAHPDGQVVMVVEDELLVAATLEAALEDGGYHVLGPVATVPAAIGLLRTSQPDVALIDYRLATTTTETLLPSLKSRHIPVCVLTGYGAGQLPAAYAGLTVLEKPFRIKTLMATLSRIGSDNGPHAAT</sequence>
<reference evidence="5" key="1">
    <citation type="journal article" date="2019" name="Int. J. Syst. Evol. Microbiol.">
        <title>The Global Catalogue of Microorganisms (GCM) 10K type strain sequencing project: providing services to taxonomists for standard genome sequencing and annotation.</title>
        <authorList>
            <consortium name="The Broad Institute Genomics Platform"/>
            <consortium name="The Broad Institute Genome Sequencing Center for Infectious Disease"/>
            <person name="Wu L."/>
            <person name="Ma J."/>
        </authorList>
    </citation>
    <scope>NUCLEOTIDE SEQUENCE [LARGE SCALE GENOMIC DNA]</scope>
    <source>
        <strain evidence="5">KACC 12822</strain>
    </source>
</reference>
<dbReference type="PROSITE" id="PS50110">
    <property type="entry name" value="RESPONSE_REGULATORY"/>
    <property type="match status" value="1"/>
</dbReference>
<dbReference type="InterPro" id="IPR050595">
    <property type="entry name" value="Bact_response_regulator"/>
</dbReference>
<evidence type="ECO:0000313" key="5">
    <source>
        <dbReference type="Proteomes" id="UP001596018"/>
    </source>
</evidence>